<reference evidence="1 2" key="1">
    <citation type="submission" date="2022-09" db="EMBL/GenBank/DDBJ databases">
        <authorList>
            <person name="Palmer J.M."/>
        </authorList>
    </citation>
    <scope>NUCLEOTIDE SEQUENCE [LARGE SCALE GENOMIC DNA]</scope>
    <source>
        <strain evidence="1 2">DSM 7382</strain>
    </source>
</reference>
<comment type="caution">
    <text evidence="1">The sequence shown here is derived from an EMBL/GenBank/DDBJ whole genome shotgun (WGS) entry which is preliminary data.</text>
</comment>
<evidence type="ECO:0000313" key="1">
    <source>
        <dbReference type="EMBL" id="KAK7694071.1"/>
    </source>
</evidence>
<keyword evidence="2" id="KW-1185">Reference proteome</keyword>
<dbReference type="EMBL" id="JASBNA010000003">
    <property type="protein sequence ID" value="KAK7694071.1"/>
    <property type="molecule type" value="Genomic_DNA"/>
</dbReference>
<dbReference type="Proteomes" id="UP001385951">
    <property type="component" value="Unassembled WGS sequence"/>
</dbReference>
<protein>
    <submittedName>
        <fullName evidence="1">Uncharacterized protein</fullName>
    </submittedName>
</protein>
<dbReference type="AlphaFoldDB" id="A0AAW0GKV6"/>
<proteinExistence type="predicted"/>
<evidence type="ECO:0000313" key="2">
    <source>
        <dbReference type="Proteomes" id="UP001385951"/>
    </source>
</evidence>
<accession>A0AAW0GKV6</accession>
<gene>
    <name evidence="1" type="ORF">QCA50_003647</name>
</gene>
<sequence>MPLPLPSMKHLQALKSAVVDRPPYCSGTIHPPFEDGILFFAKEDEGYRLDFTNPKHTILEKLAEACNTDQQEDRSLDSQHVSIKFDPLRSGLLDIIRDDLLDGVSATKEIRAELHRLSVYSQCRRKPLRSHLI</sequence>
<organism evidence="1 2">
    <name type="scientific">Cerrena zonata</name>
    <dbReference type="NCBI Taxonomy" id="2478898"/>
    <lineage>
        <taxon>Eukaryota</taxon>
        <taxon>Fungi</taxon>
        <taxon>Dikarya</taxon>
        <taxon>Basidiomycota</taxon>
        <taxon>Agaricomycotina</taxon>
        <taxon>Agaricomycetes</taxon>
        <taxon>Polyporales</taxon>
        <taxon>Cerrenaceae</taxon>
        <taxon>Cerrena</taxon>
    </lineage>
</organism>
<name>A0AAW0GKV6_9APHY</name>